<dbReference type="InterPro" id="IPR003593">
    <property type="entry name" value="AAA+_ATPase"/>
</dbReference>
<evidence type="ECO:0000256" key="5">
    <source>
        <dbReference type="SAM" id="Coils"/>
    </source>
</evidence>
<dbReference type="CDD" id="cd03221">
    <property type="entry name" value="ABCF_EF-3"/>
    <property type="match status" value="1"/>
</dbReference>
<organism evidence="7 8">
    <name type="scientific">Saezia sanguinis</name>
    <dbReference type="NCBI Taxonomy" id="1965230"/>
    <lineage>
        <taxon>Bacteria</taxon>
        <taxon>Pseudomonadati</taxon>
        <taxon>Pseudomonadota</taxon>
        <taxon>Betaproteobacteria</taxon>
        <taxon>Burkholderiales</taxon>
        <taxon>Saeziaceae</taxon>
        <taxon>Saezia</taxon>
    </lineage>
</organism>
<dbReference type="SMART" id="SM00382">
    <property type="entry name" value="AAA"/>
    <property type="match status" value="2"/>
</dbReference>
<dbReference type="AlphaFoldDB" id="A0A433SHR7"/>
<dbReference type="PANTHER" id="PTHR19211:SF6">
    <property type="entry name" value="BLL7188 PROTEIN"/>
    <property type="match status" value="1"/>
</dbReference>
<dbReference type="GO" id="GO:0016887">
    <property type="term" value="F:ATP hydrolysis activity"/>
    <property type="evidence" value="ECO:0007669"/>
    <property type="project" value="InterPro"/>
</dbReference>
<evidence type="ECO:0000313" key="8">
    <source>
        <dbReference type="Proteomes" id="UP000286947"/>
    </source>
</evidence>
<dbReference type="PROSITE" id="PS50893">
    <property type="entry name" value="ABC_TRANSPORTER_2"/>
    <property type="match status" value="1"/>
</dbReference>
<dbReference type="Pfam" id="PF00005">
    <property type="entry name" value="ABC_tran"/>
    <property type="match status" value="2"/>
</dbReference>
<dbReference type="Gene3D" id="3.40.50.300">
    <property type="entry name" value="P-loop containing nucleotide triphosphate hydrolases"/>
    <property type="match status" value="2"/>
</dbReference>
<keyword evidence="1" id="KW-1003">Cell membrane</keyword>
<evidence type="ECO:0000259" key="6">
    <source>
        <dbReference type="PROSITE" id="PS50893"/>
    </source>
</evidence>
<accession>A0A433SHR7</accession>
<dbReference type="InterPro" id="IPR003439">
    <property type="entry name" value="ABC_transporter-like_ATP-bd"/>
</dbReference>
<gene>
    <name evidence="7" type="primary">ettA_2</name>
    <name evidence="7" type="ORF">CUZ56_00762</name>
</gene>
<keyword evidence="2" id="KW-0677">Repeat</keyword>
<keyword evidence="1" id="KW-0472">Membrane</keyword>
<dbReference type="OrthoDB" id="9762051at2"/>
<evidence type="ECO:0000256" key="2">
    <source>
        <dbReference type="ARBA" id="ARBA00022737"/>
    </source>
</evidence>
<evidence type="ECO:0000256" key="4">
    <source>
        <dbReference type="ARBA" id="ARBA00022840"/>
    </source>
</evidence>
<feature type="domain" description="ABC transporter" evidence="6">
    <location>
        <begin position="43"/>
        <end position="276"/>
    </location>
</feature>
<protein>
    <submittedName>
        <fullName evidence="7">Energy-dependent translational throttle protein EttA</fullName>
    </submittedName>
</protein>
<dbReference type="Proteomes" id="UP000286947">
    <property type="component" value="Unassembled WGS sequence"/>
</dbReference>
<evidence type="ECO:0000313" key="7">
    <source>
        <dbReference type="EMBL" id="RUS68273.1"/>
    </source>
</evidence>
<dbReference type="InterPro" id="IPR027417">
    <property type="entry name" value="P-loop_NTPase"/>
</dbReference>
<feature type="coiled-coil region" evidence="5">
    <location>
        <begin position="265"/>
        <end position="310"/>
    </location>
</feature>
<proteinExistence type="predicted"/>
<evidence type="ECO:0000256" key="1">
    <source>
        <dbReference type="ARBA" id="ARBA00022475"/>
    </source>
</evidence>
<keyword evidence="3" id="KW-0547">Nucleotide-binding</keyword>
<evidence type="ECO:0000256" key="3">
    <source>
        <dbReference type="ARBA" id="ARBA00022741"/>
    </source>
</evidence>
<dbReference type="EMBL" id="PQSP01000001">
    <property type="protein sequence ID" value="RUS68273.1"/>
    <property type="molecule type" value="Genomic_DNA"/>
</dbReference>
<sequence length="575" mass="63271">MTHFHAVFSADDTAFHPSGFALHLQPANVPLAAVCNHAATPWLELKHINLTLSDGRVLFNDANASFHISSSAALVGPNGAGKSLLLQIMAGLLQPSGGKVMRMLPVVYIPQNMEAPSDWTVADMVGLTPMLNALTHIEQGRAEQADFDLAEGYWELLPRMQAQWLSCSLPDLAMQMPAAMLSAGERIKVVLCAAFASQAGALILDEPTNHLDRDARYWLYQKLDSWTGGIVVASHDRDLLSRVQNTVEIGDTRLKHYGGNYAFYEQQSQAEMQRAVKHLEQAKCEKKRVERELRKQHDQLQRQIVRENAKAKVSNHSGLYLSLLKESADHTRGRKKRQLGQMKAQVAATVQKAAQQVQADRSVFVMLPESQVPAGKQICQLDELKTLYPAGNAPLSMTLNGPARVGVVGPNGCGKSVLMKTLAGWLMPASGACHVGVPFVWFDQMPEKLLPGERSVLEQLKVNRSPVPESQLRMQLAQLGLDAVHVHLPAAQLSGGQWLKAALACALWVENAPQLLLLDEPTNHLDLWALRALEGALSAFPGAMLVASHDRLFLETLKLTHMLSWSEDRWMLNDA</sequence>
<dbReference type="PANTHER" id="PTHR19211">
    <property type="entry name" value="ATP-BINDING TRANSPORT PROTEIN-RELATED"/>
    <property type="match status" value="1"/>
</dbReference>
<keyword evidence="5" id="KW-0175">Coiled coil</keyword>
<dbReference type="InterPro" id="IPR050611">
    <property type="entry name" value="ABCF"/>
</dbReference>
<reference evidence="7 8" key="1">
    <citation type="submission" date="2018-01" db="EMBL/GenBank/DDBJ databases">
        <title>Saezia sanguinis gen. nov., sp. nov., in the order Burkholderiales isolated from human blood.</title>
        <authorList>
            <person name="Medina-Pascual M.J."/>
            <person name="Valdezate S."/>
            <person name="Monzon S."/>
            <person name="Cuesta I."/>
            <person name="Carrasco G."/>
            <person name="Villalon P."/>
            <person name="Saez-Nieto J.A."/>
        </authorList>
    </citation>
    <scope>NUCLEOTIDE SEQUENCE [LARGE SCALE GENOMIC DNA]</scope>
    <source>
        <strain evidence="7 8">CNM695-12</strain>
    </source>
</reference>
<name>A0A433SHR7_9BURK</name>
<dbReference type="GO" id="GO:0005524">
    <property type="term" value="F:ATP binding"/>
    <property type="evidence" value="ECO:0007669"/>
    <property type="project" value="UniProtKB-KW"/>
</dbReference>
<dbReference type="SUPFAM" id="SSF52540">
    <property type="entry name" value="P-loop containing nucleoside triphosphate hydrolases"/>
    <property type="match status" value="2"/>
</dbReference>
<keyword evidence="4" id="KW-0067">ATP-binding</keyword>
<keyword evidence="8" id="KW-1185">Reference proteome</keyword>
<comment type="caution">
    <text evidence="7">The sequence shown here is derived from an EMBL/GenBank/DDBJ whole genome shotgun (WGS) entry which is preliminary data.</text>
</comment>